<reference evidence="1 2" key="1">
    <citation type="submission" date="2014-11" db="EMBL/GenBank/DDBJ databases">
        <title>Genetic blueprint of the zoonotic pathogen Toxocara canis.</title>
        <authorList>
            <person name="Zhu X.-Q."/>
            <person name="Korhonen P.K."/>
            <person name="Cai H."/>
            <person name="Young N.D."/>
            <person name="Nejsum P."/>
            <person name="von Samson-Himmelstjerna G."/>
            <person name="Boag P.R."/>
            <person name="Tan P."/>
            <person name="Li Q."/>
            <person name="Min J."/>
            <person name="Yang Y."/>
            <person name="Wang X."/>
            <person name="Fang X."/>
            <person name="Hall R.S."/>
            <person name="Hofmann A."/>
            <person name="Sternberg P.W."/>
            <person name="Jex A.R."/>
            <person name="Gasser R.B."/>
        </authorList>
    </citation>
    <scope>NUCLEOTIDE SEQUENCE [LARGE SCALE GENOMIC DNA]</scope>
    <source>
        <strain evidence="1">PN_DK_2014</strain>
    </source>
</reference>
<dbReference type="PANTHER" id="PTHR37984">
    <property type="entry name" value="PROTEIN CBG26694"/>
    <property type="match status" value="1"/>
</dbReference>
<dbReference type="STRING" id="6265.A0A0B2UYG6"/>
<dbReference type="EMBL" id="JPKZ01002568">
    <property type="protein sequence ID" value="KHN76096.1"/>
    <property type="molecule type" value="Genomic_DNA"/>
</dbReference>
<dbReference type="AlphaFoldDB" id="A0A0B2UYG6"/>
<gene>
    <name evidence="1" type="primary">K02A2.6</name>
    <name evidence="1" type="ORF">Tcan_00497</name>
</gene>
<keyword evidence="2" id="KW-1185">Reference proteome</keyword>
<dbReference type="OMA" id="IKNTRME"/>
<dbReference type="PANTHER" id="PTHR37984:SF5">
    <property type="entry name" value="PROTEIN NYNRIN-LIKE"/>
    <property type="match status" value="1"/>
</dbReference>
<name>A0A0B2UYG6_TOXCA</name>
<feature type="non-terminal residue" evidence="1">
    <location>
        <position position="115"/>
    </location>
</feature>
<feature type="non-terminal residue" evidence="1">
    <location>
        <position position="1"/>
    </location>
</feature>
<dbReference type="OrthoDB" id="5876121at2759"/>
<accession>A0A0B2UYG6</accession>
<dbReference type="InterPro" id="IPR050951">
    <property type="entry name" value="Retrovirus_Pol_polyprotein"/>
</dbReference>
<proteinExistence type="predicted"/>
<sequence length="115" mass="13434">TLDGSKSPAELFIGRKLRTTPPVLSPKVHHKPIKNTRMERQFNRQYGARNRTFKRGDSVLVRNYQGQRVSWTKGKVLKWIGRKLYQILVGEDTRIRHANQLRKGFADPNYDQSDD</sequence>
<organism evidence="1 2">
    <name type="scientific">Toxocara canis</name>
    <name type="common">Canine roundworm</name>
    <dbReference type="NCBI Taxonomy" id="6265"/>
    <lineage>
        <taxon>Eukaryota</taxon>
        <taxon>Metazoa</taxon>
        <taxon>Ecdysozoa</taxon>
        <taxon>Nematoda</taxon>
        <taxon>Chromadorea</taxon>
        <taxon>Rhabditida</taxon>
        <taxon>Spirurina</taxon>
        <taxon>Ascaridomorpha</taxon>
        <taxon>Ascaridoidea</taxon>
        <taxon>Toxocaridae</taxon>
        <taxon>Toxocara</taxon>
    </lineage>
</organism>
<evidence type="ECO:0000313" key="2">
    <source>
        <dbReference type="Proteomes" id="UP000031036"/>
    </source>
</evidence>
<protein>
    <submittedName>
        <fullName evidence="1">Uncharacterized protein K02A2.6</fullName>
    </submittedName>
</protein>
<evidence type="ECO:0000313" key="1">
    <source>
        <dbReference type="EMBL" id="KHN76096.1"/>
    </source>
</evidence>
<dbReference type="Proteomes" id="UP000031036">
    <property type="component" value="Unassembled WGS sequence"/>
</dbReference>
<comment type="caution">
    <text evidence="1">The sequence shown here is derived from an EMBL/GenBank/DDBJ whole genome shotgun (WGS) entry which is preliminary data.</text>
</comment>